<proteinExistence type="predicted"/>
<evidence type="ECO:0000313" key="3">
    <source>
        <dbReference type="Proteomes" id="UP001225034"/>
    </source>
</evidence>
<name>A0ABT9YKY3_9BACI</name>
<keyword evidence="1" id="KW-0472">Membrane</keyword>
<keyword evidence="1" id="KW-1133">Transmembrane helix</keyword>
<evidence type="ECO:0000256" key="1">
    <source>
        <dbReference type="SAM" id="Phobius"/>
    </source>
</evidence>
<dbReference type="Proteomes" id="UP001225034">
    <property type="component" value="Unassembled WGS sequence"/>
</dbReference>
<keyword evidence="3" id="KW-1185">Reference proteome</keyword>
<sequence length="82" mass="9555">MKWIKGIMIFLGIIVSVLSVSRYVGGINQAWYTIVTYLLIAVALSLLLIVFQRERKRNRLLLIGWILPIWFVVDAIYEMTQL</sequence>
<keyword evidence="1" id="KW-0812">Transmembrane</keyword>
<feature type="transmembrane region" description="Helical" evidence="1">
    <location>
        <begin position="60"/>
        <end position="77"/>
    </location>
</feature>
<evidence type="ECO:0000313" key="2">
    <source>
        <dbReference type="EMBL" id="MDQ0208406.1"/>
    </source>
</evidence>
<gene>
    <name evidence="2" type="ORF">J2S05_003217</name>
</gene>
<organism evidence="2 3">
    <name type="scientific">Alkalicoccobacillus murimartini</name>
    <dbReference type="NCBI Taxonomy" id="171685"/>
    <lineage>
        <taxon>Bacteria</taxon>
        <taxon>Bacillati</taxon>
        <taxon>Bacillota</taxon>
        <taxon>Bacilli</taxon>
        <taxon>Bacillales</taxon>
        <taxon>Bacillaceae</taxon>
        <taxon>Alkalicoccobacillus</taxon>
    </lineage>
</organism>
<reference evidence="2 3" key="1">
    <citation type="submission" date="2023-07" db="EMBL/GenBank/DDBJ databases">
        <title>Genomic Encyclopedia of Type Strains, Phase IV (KMG-IV): sequencing the most valuable type-strain genomes for metagenomic binning, comparative biology and taxonomic classification.</title>
        <authorList>
            <person name="Goeker M."/>
        </authorList>
    </citation>
    <scope>NUCLEOTIDE SEQUENCE [LARGE SCALE GENOMIC DNA]</scope>
    <source>
        <strain evidence="2 3">DSM 19154</strain>
    </source>
</reference>
<feature type="transmembrane region" description="Helical" evidence="1">
    <location>
        <begin position="7"/>
        <end position="24"/>
    </location>
</feature>
<dbReference type="EMBL" id="JAUSUA010000005">
    <property type="protein sequence ID" value="MDQ0208406.1"/>
    <property type="molecule type" value="Genomic_DNA"/>
</dbReference>
<feature type="transmembrane region" description="Helical" evidence="1">
    <location>
        <begin position="30"/>
        <end position="51"/>
    </location>
</feature>
<protein>
    <submittedName>
        <fullName evidence="2">Uncharacterized protein</fullName>
    </submittedName>
</protein>
<accession>A0ABT9YKY3</accession>
<dbReference type="RefSeq" id="WP_306984447.1">
    <property type="nucleotide sequence ID" value="NZ_JAUSUA010000005.1"/>
</dbReference>
<comment type="caution">
    <text evidence="2">The sequence shown here is derived from an EMBL/GenBank/DDBJ whole genome shotgun (WGS) entry which is preliminary data.</text>
</comment>